<dbReference type="InterPro" id="IPR029058">
    <property type="entry name" value="AB_hydrolase_fold"/>
</dbReference>
<organism evidence="4 5">
    <name type="scientific">Abyssicoccus albus</name>
    <dbReference type="NCBI Taxonomy" id="1817405"/>
    <lineage>
        <taxon>Bacteria</taxon>
        <taxon>Bacillati</taxon>
        <taxon>Bacillota</taxon>
        <taxon>Bacilli</taxon>
        <taxon>Bacillales</taxon>
        <taxon>Abyssicoccaceae</taxon>
    </lineage>
</organism>
<keyword evidence="1" id="KW-0812">Transmembrane</keyword>
<dbReference type="InterPro" id="IPR013595">
    <property type="entry name" value="Pept_S33_TAP-like_C"/>
</dbReference>
<comment type="caution">
    <text evidence="4">The sequence shown here is derived from an EMBL/GenBank/DDBJ whole genome shotgun (WGS) entry which is preliminary data.</text>
</comment>
<dbReference type="Gene3D" id="3.40.50.1820">
    <property type="entry name" value="alpha/beta hydrolase"/>
    <property type="match status" value="1"/>
</dbReference>
<evidence type="ECO:0000259" key="3">
    <source>
        <dbReference type="Pfam" id="PF12146"/>
    </source>
</evidence>
<evidence type="ECO:0008006" key="6">
    <source>
        <dbReference type="Google" id="ProtNLM"/>
    </source>
</evidence>
<dbReference type="InterPro" id="IPR022742">
    <property type="entry name" value="Hydrolase_4"/>
</dbReference>
<feature type="transmembrane region" description="Helical" evidence="1">
    <location>
        <begin position="6"/>
        <end position="31"/>
    </location>
</feature>
<feature type="domain" description="Serine aminopeptidase S33" evidence="3">
    <location>
        <begin position="84"/>
        <end position="196"/>
    </location>
</feature>
<evidence type="ECO:0000313" key="5">
    <source>
        <dbReference type="Proteomes" id="UP000277108"/>
    </source>
</evidence>
<dbReference type="InterPro" id="IPR052920">
    <property type="entry name" value="DNA-binding_regulatory"/>
</dbReference>
<dbReference type="SUPFAM" id="SSF53474">
    <property type="entry name" value="alpha/beta-Hydrolases"/>
    <property type="match status" value="1"/>
</dbReference>
<evidence type="ECO:0000313" key="4">
    <source>
        <dbReference type="EMBL" id="RPF58058.1"/>
    </source>
</evidence>
<proteinExistence type="predicted"/>
<dbReference type="Pfam" id="PF08386">
    <property type="entry name" value="Abhydrolase_4"/>
    <property type="match status" value="1"/>
</dbReference>
<dbReference type="Proteomes" id="UP000277108">
    <property type="component" value="Unassembled WGS sequence"/>
</dbReference>
<dbReference type="PANTHER" id="PTHR43358:SF5">
    <property type="entry name" value="EXPORTED PROTEIN"/>
    <property type="match status" value="1"/>
</dbReference>
<keyword evidence="1" id="KW-0472">Membrane</keyword>
<protein>
    <recommendedName>
        <fullName evidence="6">Serine aminopeptidase S33 domain-containing protein</fullName>
    </recommendedName>
</protein>
<dbReference type="OrthoDB" id="9776685at2"/>
<sequence>MKKTLFFISIPLSVIILSLLSIGFFAVNYLLNFKLRDVGIIRRREIKGNRLSPQTFNALPITPFKIDSKHGYKLSGIELKAYEHNRFIICLHGVTENKISSNKYMMLFHSLGYNVVLYDHRRHGSSGGEHSSYGYYEKDDLNTVIDFLYHKYDNIYLGLHGESMGAATALLYQGSLNGKAQFLISDCAFSSLDQQIIYLVKEKIYSKLKVFTPILIYFINKALQIRTTYSLYQISPKQSVRQINIPILFIHTKNDTFIPYQHTQSLYNNKSNAKMLWLPTKGDHATSYNIHSKSYKNKVIEFFNQYDIPYDLQSK</sequence>
<evidence type="ECO:0000256" key="1">
    <source>
        <dbReference type="SAM" id="Phobius"/>
    </source>
</evidence>
<feature type="domain" description="Peptidase S33 tripeptidyl aminopeptidase-like C-terminal" evidence="2">
    <location>
        <begin position="239"/>
        <end position="309"/>
    </location>
</feature>
<dbReference type="Pfam" id="PF12146">
    <property type="entry name" value="Hydrolase_4"/>
    <property type="match status" value="1"/>
</dbReference>
<gene>
    <name evidence="4" type="ORF">EDD62_0696</name>
</gene>
<keyword evidence="5" id="KW-1185">Reference proteome</keyword>
<dbReference type="EMBL" id="RKRK01000002">
    <property type="protein sequence ID" value="RPF58058.1"/>
    <property type="molecule type" value="Genomic_DNA"/>
</dbReference>
<dbReference type="RefSeq" id="WP_123807542.1">
    <property type="nucleotide sequence ID" value="NZ_RKRK01000002.1"/>
</dbReference>
<evidence type="ECO:0000259" key="2">
    <source>
        <dbReference type="Pfam" id="PF08386"/>
    </source>
</evidence>
<dbReference type="PANTHER" id="PTHR43358">
    <property type="entry name" value="ALPHA/BETA-HYDROLASE"/>
    <property type="match status" value="1"/>
</dbReference>
<dbReference type="AlphaFoldDB" id="A0A3N5C6S7"/>
<name>A0A3N5C6S7_9BACL</name>
<reference evidence="4 5" key="1">
    <citation type="submission" date="2018-11" db="EMBL/GenBank/DDBJ databases">
        <title>Genomic Encyclopedia of Type Strains, Phase IV (KMG-IV): sequencing the most valuable type-strain genomes for metagenomic binning, comparative biology and taxonomic classification.</title>
        <authorList>
            <person name="Goeker M."/>
        </authorList>
    </citation>
    <scope>NUCLEOTIDE SEQUENCE [LARGE SCALE GENOMIC DNA]</scope>
    <source>
        <strain evidence="4 5">DSM 29158</strain>
    </source>
</reference>
<keyword evidence="1" id="KW-1133">Transmembrane helix</keyword>
<accession>A0A3N5C6S7</accession>